<evidence type="ECO:0000313" key="3">
    <source>
        <dbReference type="Proteomes" id="UP000663970"/>
    </source>
</evidence>
<evidence type="ECO:0008006" key="4">
    <source>
        <dbReference type="Google" id="ProtNLM"/>
    </source>
</evidence>
<feature type="compositionally biased region" description="Basic and acidic residues" evidence="1">
    <location>
        <begin position="38"/>
        <end position="47"/>
    </location>
</feature>
<dbReference type="Proteomes" id="UP000663970">
    <property type="component" value="Unassembled WGS sequence"/>
</dbReference>
<protein>
    <recommendedName>
        <fullName evidence="4">DUF4352 domain-containing protein</fullName>
    </recommendedName>
</protein>
<feature type="compositionally biased region" description="Polar residues" evidence="1">
    <location>
        <begin position="27"/>
        <end position="37"/>
    </location>
</feature>
<evidence type="ECO:0000256" key="1">
    <source>
        <dbReference type="SAM" id="MobiDB-lite"/>
    </source>
</evidence>
<feature type="region of interest" description="Disordered" evidence="1">
    <location>
        <begin position="23"/>
        <end position="47"/>
    </location>
</feature>
<sequence>MAVLLIGIVIIVAGCDDSIDVSESKKANSTQEQPASTERQERESDGYKMDTENWEMGSFDTVKKKVDIGEYQTGPISIDVKRVSLRKWNFNTEAYESLPEGEQQVLELFIKIATTDNEINFTDKNFHVTTDTGETFREAGKHLSSYLNGRYMFEAKTSRTLVYYLEGNLEEVNKVNFIIDAPTNENGESLGENKEFIVEF</sequence>
<proteinExistence type="predicted"/>
<name>A0ABS3DRC7_9BACI</name>
<dbReference type="RefSeq" id="WP_206931927.1">
    <property type="nucleotide sequence ID" value="NZ_JAEKJY010000001.1"/>
</dbReference>
<evidence type="ECO:0000313" key="2">
    <source>
        <dbReference type="EMBL" id="MBN8233891.1"/>
    </source>
</evidence>
<gene>
    <name evidence="2" type="ORF">JF544_01475</name>
</gene>
<reference evidence="2 3" key="1">
    <citation type="submission" date="2020-12" db="EMBL/GenBank/DDBJ databases">
        <title>Oil enriched cultivation method for isolating marine PHA-producing bacteria.</title>
        <authorList>
            <person name="Zheng W."/>
            <person name="Yu S."/>
            <person name="Huang Y."/>
        </authorList>
    </citation>
    <scope>NUCLEOTIDE SEQUENCE [LARGE SCALE GENOMIC DNA]</scope>
    <source>
        <strain evidence="2 3">SY-2-6</strain>
    </source>
</reference>
<organism evidence="2 3">
    <name type="scientific">Halobacillus kuroshimensis</name>
    <dbReference type="NCBI Taxonomy" id="302481"/>
    <lineage>
        <taxon>Bacteria</taxon>
        <taxon>Bacillati</taxon>
        <taxon>Bacillota</taxon>
        <taxon>Bacilli</taxon>
        <taxon>Bacillales</taxon>
        <taxon>Bacillaceae</taxon>
        <taxon>Halobacillus</taxon>
    </lineage>
</organism>
<accession>A0ABS3DRC7</accession>
<dbReference type="EMBL" id="JAEKJY010000001">
    <property type="protein sequence ID" value="MBN8233891.1"/>
    <property type="molecule type" value="Genomic_DNA"/>
</dbReference>
<comment type="caution">
    <text evidence="2">The sequence shown here is derived from an EMBL/GenBank/DDBJ whole genome shotgun (WGS) entry which is preliminary data.</text>
</comment>
<keyword evidence="3" id="KW-1185">Reference proteome</keyword>